<evidence type="ECO:0000313" key="2">
    <source>
        <dbReference type="Proteomes" id="UP001322277"/>
    </source>
</evidence>
<dbReference type="Proteomes" id="UP001322277">
    <property type="component" value="Chromosome 1"/>
</dbReference>
<proteinExistence type="predicted"/>
<gene>
    <name evidence="1" type="ORF">CDEST_00358</name>
</gene>
<dbReference type="GeneID" id="87936861"/>
<sequence>MTSESESQIRFPTEEFREKATIRRLLPKSYACPSLQSLRLPSRAGDSRVRTAPVSVSVPHNRTAKFSVSPQHPFQVIEGMTPQDETRKPKLAMVSMPPEVHHMIIDFLNVIDSTCLGLASRYFYRLHQRRHGFLPLSTTCRPPGGQELTRHLTGQAFPPRPSPDSPNTEAVARVQASSYTLVPFRAFWCQICGFALCELWKHLRDWMPPGLEYCPVLGKYAPVQVGNADAYCYRRNPRNGRVCGKHHWKEWENGRGAMVG</sequence>
<dbReference type="AlphaFoldDB" id="A0AAX4HWS5"/>
<evidence type="ECO:0000313" key="1">
    <source>
        <dbReference type="EMBL" id="WQF75344.1"/>
    </source>
</evidence>
<dbReference type="EMBL" id="CP137305">
    <property type="protein sequence ID" value="WQF75344.1"/>
    <property type="molecule type" value="Genomic_DNA"/>
</dbReference>
<keyword evidence="2" id="KW-1185">Reference proteome</keyword>
<protein>
    <submittedName>
        <fullName evidence="1">F-box-like domain superfamily protein</fullName>
    </submittedName>
</protein>
<accession>A0AAX4HWS5</accession>
<dbReference type="KEGG" id="cdet:87936861"/>
<reference evidence="2" key="1">
    <citation type="journal article" date="2023" name="bioRxiv">
        <title>Complete genome of the Medicago anthracnose fungus, Colletotrichum destructivum, reveals a mini-chromosome-like region within a core chromosome.</title>
        <authorList>
            <person name="Lapalu N."/>
            <person name="Simon A."/>
            <person name="Lu A."/>
            <person name="Plaumann P.-L."/>
            <person name="Amselem J."/>
            <person name="Pigne S."/>
            <person name="Auger A."/>
            <person name="Koch C."/>
            <person name="Dallery J.-F."/>
            <person name="O'Connell R.J."/>
        </authorList>
    </citation>
    <scope>NUCLEOTIDE SEQUENCE [LARGE SCALE GENOMIC DNA]</scope>
    <source>
        <strain evidence="2">CBS 520.97</strain>
    </source>
</reference>
<dbReference type="InterPro" id="IPR036047">
    <property type="entry name" value="F-box-like_dom_sf"/>
</dbReference>
<dbReference type="RefSeq" id="XP_062772568.1">
    <property type="nucleotide sequence ID" value="XM_062916517.1"/>
</dbReference>
<organism evidence="1 2">
    <name type="scientific">Colletotrichum destructivum</name>
    <dbReference type="NCBI Taxonomy" id="34406"/>
    <lineage>
        <taxon>Eukaryota</taxon>
        <taxon>Fungi</taxon>
        <taxon>Dikarya</taxon>
        <taxon>Ascomycota</taxon>
        <taxon>Pezizomycotina</taxon>
        <taxon>Sordariomycetes</taxon>
        <taxon>Hypocreomycetidae</taxon>
        <taxon>Glomerellales</taxon>
        <taxon>Glomerellaceae</taxon>
        <taxon>Colletotrichum</taxon>
        <taxon>Colletotrichum destructivum species complex</taxon>
    </lineage>
</organism>
<dbReference type="SUPFAM" id="SSF81383">
    <property type="entry name" value="F-box domain"/>
    <property type="match status" value="1"/>
</dbReference>
<name>A0AAX4HWS5_9PEZI</name>